<keyword evidence="4" id="KW-1185">Reference proteome</keyword>
<dbReference type="AlphaFoldDB" id="A0A7T4R3L0"/>
<evidence type="ECO:0000313" key="3">
    <source>
        <dbReference type="EMBL" id="QQD19665.1"/>
    </source>
</evidence>
<reference evidence="3 4" key="1">
    <citation type="submission" date="2020-12" db="EMBL/GenBank/DDBJ databases">
        <authorList>
            <person name="Shan Y."/>
        </authorList>
    </citation>
    <scope>NUCLEOTIDE SEQUENCE [LARGE SCALE GENOMIC DNA]</scope>
    <source>
        <strain evidence="4">csc3.9</strain>
    </source>
</reference>
<dbReference type="EMBL" id="CP066167">
    <property type="protein sequence ID" value="QQD19665.1"/>
    <property type="molecule type" value="Genomic_DNA"/>
</dbReference>
<protein>
    <recommendedName>
        <fullName evidence="5">Ig-like domain-containing protein</fullName>
    </recommendedName>
</protein>
<dbReference type="RefSeq" id="WP_198571149.1">
    <property type="nucleotide sequence ID" value="NZ_CP066167.1"/>
</dbReference>
<dbReference type="PROSITE" id="PS51257">
    <property type="entry name" value="PROKAR_LIPOPROTEIN"/>
    <property type="match status" value="1"/>
</dbReference>
<dbReference type="KEGG" id="snan:I6N98_07430"/>
<keyword evidence="2" id="KW-0732">Signal</keyword>
<gene>
    <name evidence="3" type="ORF">I6N98_07430</name>
</gene>
<feature type="chain" id="PRO_5032317141" description="Ig-like domain-containing protein" evidence="2">
    <location>
        <begin position="20"/>
        <end position="936"/>
    </location>
</feature>
<proteinExistence type="predicted"/>
<evidence type="ECO:0000256" key="2">
    <source>
        <dbReference type="SAM" id="SignalP"/>
    </source>
</evidence>
<evidence type="ECO:0008006" key="5">
    <source>
        <dbReference type="Google" id="ProtNLM"/>
    </source>
</evidence>
<evidence type="ECO:0000256" key="1">
    <source>
        <dbReference type="SAM" id="MobiDB-lite"/>
    </source>
</evidence>
<sequence>MKISKLALSLTLISSFLVACGGGGDSRSPDRPPSRLDPSSLRIDFPNGNVLPGTGNNSIPVRMVGLQTDGVETNLGPELNVTSNTQWSLGGQVGDPAIAALAAAIRDAGTIGNVQDILSSVRLSSNDTAKTLTITGVHNSSNVSRTRNFTIQPPIPLGAPFISGPNIIPLNPNDPNASFTTNYQLLQDLQDVAIDENLTNEVRWCANNSNASYAEEIPTTGSATVTFTNPFVAGSPQPVSIELFAVDDTLQCSAGTNNPSQKVASKVVQVIPATVQSLSVCALTNPPADACDAGTGALQQELVSACRGLNTGSVEVPAGQNLQLAARITYQNADGTTSQSFQCSSPSLLTWGADPDTIFLAGPDSQDGDAQLISRDQYLEIQDQNPQSTVTGTYTNNTDATNDDITDSLTLRLVDAQVIDVEIVRTSGDADEIPLNILGTELEFTLMCTFQDINSQETEVCPDAFVDWTVSPTGILEADPSADSAQTTVSAVEEPSGDGIVTLTASYNDGVSGALTDQVAITTIQDDIVEVFLLQVSNGSNPDIRNEDGFSCVGRTDLVGTIQDGENYLRGSQQYYVHALFESDEATYNGDPSTLPDITGSDAVFFSAVSGYSDNNGACLTGPIPGGEFPTGDLPGFDDLPGFGDLPTGDFPLPIPGDFDFPEFPGGGDVGPAAAFDTETKGELRARGLLRLSTVCVQAYVDTDGNREFDEDSSDLLANSSATTLVLPAADDDLLLFSNELCETLEPVLTLGAGVPGASDFLPAGAVIPLVYGVSLIADPLLATLATNDDGGLIPGEEIVQALITGEFSAINEQFPDSPIGGLGVITNALLGDAALGPVVDALDACLLDPTTTGVSALLTALLTANPDALGFPEIGSQDCDEAIGGFGAPGDFGGLEDLFSLFDPSTFFDFFDGGTDGLPGPLQDLFDMFAGFFDL</sequence>
<accession>A0A7T4R3L0</accession>
<dbReference type="Proteomes" id="UP000596063">
    <property type="component" value="Chromosome"/>
</dbReference>
<organism evidence="3 4">
    <name type="scientific">Spongiibacter nanhainus</name>
    <dbReference type="NCBI Taxonomy" id="2794344"/>
    <lineage>
        <taxon>Bacteria</taxon>
        <taxon>Pseudomonadati</taxon>
        <taxon>Pseudomonadota</taxon>
        <taxon>Gammaproteobacteria</taxon>
        <taxon>Cellvibrionales</taxon>
        <taxon>Spongiibacteraceae</taxon>
        <taxon>Spongiibacter</taxon>
    </lineage>
</organism>
<name>A0A7T4R3L0_9GAMM</name>
<feature type="region of interest" description="Disordered" evidence="1">
    <location>
        <begin position="23"/>
        <end position="56"/>
    </location>
</feature>
<evidence type="ECO:0000313" key="4">
    <source>
        <dbReference type="Proteomes" id="UP000596063"/>
    </source>
</evidence>
<feature type="signal peptide" evidence="2">
    <location>
        <begin position="1"/>
        <end position="19"/>
    </location>
</feature>